<dbReference type="EMBL" id="QZAN01000008">
    <property type="protein sequence ID" value="THW66275.1"/>
    <property type="molecule type" value="Genomic_DNA"/>
</dbReference>
<proteinExistence type="predicted"/>
<name>A0A4S9TYL7_AURPU</name>
<organism evidence="1 2">
    <name type="scientific">Aureobasidium pullulans</name>
    <name type="common">Black yeast</name>
    <name type="synonym">Pullularia pullulans</name>
    <dbReference type="NCBI Taxonomy" id="5580"/>
    <lineage>
        <taxon>Eukaryota</taxon>
        <taxon>Fungi</taxon>
        <taxon>Dikarya</taxon>
        <taxon>Ascomycota</taxon>
        <taxon>Pezizomycotina</taxon>
        <taxon>Dothideomycetes</taxon>
        <taxon>Dothideomycetidae</taxon>
        <taxon>Dothideales</taxon>
        <taxon>Saccotheciaceae</taxon>
        <taxon>Aureobasidium</taxon>
    </lineage>
</organism>
<dbReference type="InterPro" id="IPR022085">
    <property type="entry name" value="OpdG"/>
</dbReference>
<dbReference type="PANTHER" id="PTHR38797:SF4">
    <property type="entry name" value="NUCLEAR PORE COMPLEX PROTEIN NUP85"/>
    <property type="match status" value="1"/>
</dbReference>
<evidence type="ECO:0000313" key="1">
    <source>
        <dbReference type="EMBL" id="THW66275.1"/>
    </source>
</evidence>
<reference evidence="1 2" key="1">
    <citation type="submission" date="2018-10" db="EMBL/GenBank/DDBJ databases">
        <title>Fifty Aureobasidium pullulans genomes reveal a recombining polyextremotolerant generalist.</title>
        <authorList>
            <person name="Gostincar C."/>
            <person name="Turk M."/>
            <person name="Zajc J."/>
            <person name="Gunde-Cimerman N."/>
        </authorList>
    </citation>
    <scope>NUCLEOTIDE SEQUENCE [LARGE SCALE GENOMIC DNA]</scope>
    <source>
        <strain evidence="1 2">EXF-10751</strain>
    </source>
</reference>
<dbReference type="Proteomes" id="UP000310421">
    <property type="component" value="Unassembled WGS sequence"/>
</dbReference>
<accession>A0A4S9TYL7</accession>
<dbReference type="PANTHER" id="PTHR38797">
    <property type="entry name" value="NUCLEAR PORE COMPLEX PROTEIN NUP85-RELATED"/>
    <property type="match status" value="1"/>
</dbReference>
<dbReference type="Pfam" id="PF12311">
    <property type="entry name" value="DUF3632"/>
    <property type="match status" value="1"/>
</dbReference>
<sequence length="287" mass="32621">MPSIPDWAKAARKEIQQTLSDSKNKQEDFKAVEVIESFLDGGSSAYRAARNIACMYEPRLKAREREDVEALWGYISEAAKSIDEAASLKLAGLMASLRGQPDVVDTSGKAVGCGNQVLWRDLPNWGRTFWEYGIDIDPPDGNDAEWHAQASQLLNATTFAATLMAKTKNKPNMYRHASIAMVEALEKPYDETRRSKEEWRMYVPPAATWILIAGTIIREFCFTENLPDDVNQHVVRARWGGRTFCPERWMFWKERFLELSRDGDIDERCQGFAIQAIEAMEELATTE</sequence>
<protein>
    <submittedName>
        <fullName evidence="1">Uncharacterized protein</fullName>
    </submittedName>
</protein>
<dbReference type="AlphaFoldDB" id="A0A4S9TYL7"/>
<comment type="caution">
    <text evidence="1">The sequence shown here is derived from an EMBL/GenBank/DDBJ whole genome shotgun (WGS) entry which is preliminary data.</text>
</comment>
<gene>
    <name evidence="1" type="ORF">D6D20_01398</name>
</gene>
<evidence type="ECO:0000313" key="2">
    <source>
        <dbReference type="Proteomes" id="UP000310421"/>
    </source>
</evidence>
<dbReference type="InterPro" id="IPR053204">
    <property type="entry name" value="Oxopyrrolidines_Biosynth-assoc"/>
</dbReference>